<reference evidence="1" key="1">
    <citation type="submission" date="2022-06" db="EMBL/GenBank/DDBJ databases">
        <title>Phylogenomic reconstructions and comparative analyses of Kickxellomycotina fungi.</title>
        <authorList>
            <person name="Reynolds N.K."/>
            <person name="Stajich J.E."/>
            <person name="Barry K."/>
            <person name="Grigoriev I.V."/>
            <person name="Crous P."/>
            <person name="Smith M.E."/>
        </authorList>
    </citation>
    <scope>NUCLEOTIDE SEQUENCE</scope>
    <source>
        <strain evidence="1">RSA 2271</strain>
    </source>
</reference>
<proteinExistence type="predicted"/>
<feature type="non-terminal residue" evidence="1">
    <location>
        <position position="335"/>
    </location>
</feature>
<comment type="caution">
    <text evidence="1">The sequence shown here is derived from an EMBL/GenBank/DDBJ whole genome shotgun (WGS) entry which is preliminary data.</text>
</comment>
<evidence type="ECO:0000313" key="1">
    <source>
        <dbReference type="EMBL" id="KAJ1677123.1"/>
    </source>
</evidence>
<feature type="non-terminal residue" evidence="1">
    <location>
        <position position="1"/>
    </location>
</feature>
<protein>
    <submittedName>
        <fullName evidence="1">Uncharacterized protein</fullName>
    </submittedName>
</protein>
<dbReference type="EMBL" id="JAMZIH010002945">
    <property type="protein sequence ID" value="KAJ1677123.1"/>
    <property type="molecule type" value="Genomic_DNA"/>
</dbReference>
<organism evidence="1 2">
    <name type="scientific">Spiromyces aspiralis</name>
    <dbReference type="NCBI Taxonomy" id="68401"/>
    <lineage>
        <taxon>Eukaryota</taxon>
        <taxon>Fungi</taxon>
        <taxon>Fungi incertae sedis</taxon>
        <taxon>Zoopagomycota</taxon>
        <taxon>Kickxellomycotina</taxon>
        <taxon>Kickxellomycetes</taxon>
        <taxon>Kickxellales</taxon>
        <taxon>Kickxellaceae</taxon>
        <taxon>Spiromyces</taxon>
    </lineage>
</organism>
<dbReference type="Proteomes" id="UP001145114">
    <property type="component" value="Unassembled WGS sequence"/>
</dbReference>
<evidence type="ECO:0000313" key="2">
    <source>
        <dbReference type="Proteomes" id="UP001145114"/>
    </source>
</evidence>
<accession>A0ACC1HPR5</accession>
<name>A0ACC1HPR5_9FUNG</name>
<sequence length="335" mass="36626">DNPKGSEDTDHAGAVEPPAPSGPTTPAVASDSGRTSVAEPTTPGSETQSGTKDERGQPDAGAVDNDDGPIASRLRSLHSRRLGQQTPPPAAVNIQSASAIPRRNYQGLRRNKGQIKKLTQLSSLQLDRLTKENTQKNSNYENCVINIQQIEKDIPRPVSPTEMLQVRSQDGTLKNKWNKYEDEVKIDDLPFSSEDEVDDKMVRDTPNLDSPSTSKFEAQLLQPREESSVKPQPMKIKSSAKPKAVRWGTRSLFKSPAPSADSEKKRPVKSILIKRQPQTPDTPASDVLMSPQQWLMGSTPTTPNSAASVMGGTLANKSRSRVLAFKGRYRPNNMP</sequence>
<gene>
    <name evidence="1" type="ORF">EV182_006829</name>
</gene>
<keyword evidence="2" id="KW-1185">Reference proteome</keyword>